<dbReference type="Pfam" id="PF19054">
    <property type="entry name" value="DUF5753"/>
    <property type="match status" value="1"/>
</dbReference>
<comment type="caution">
    <text evidence="3">The sequence shown here is derived from an EMBL/GenBank/DDBJ whole genome shotgun (WGS) entry which is preliminary data.</text>
</comment>
<keyword evidence="4" id="KW-1185">Reference proteome</keyword>
<dbReference type="EMBL" id="JAAGNC010000142">
    <property type="protein sequence ID" value="NEC59292.1"/>
    <property type="molecule type" value="Genomic_DNA"/>
</dbReference>
<evidence type="ECO:0000259" key="2">
    <source>
        <dbReference type="PROSITE" id="PS50943"/>
    </source>
</evidence>
<reference evidence="3 4" key="1">
    <citation type="submission" date="2020-01" db="EMBL/GenBank/DDBJ databases">
        <title>Insect and environment-associated Actinomycetes.</title>
        <authorList>
            <person name="Currrie C."/>
            <person name="Chevrette M."/>
            <person name="Carlson C."/>
            <person name="Stubbendieck R."/>
            <person name="Wendt-Pienkowski E."/>
        </authorList>
    </citation>
    <scope>NUCLEOTIDE SEQUENCE [LARGE SCALE GENOMIC DNA]</scope>
    <source>
        <strain evidence="3 4">SID8386</strain>
    </source>
</reference>
<sequence length="319" mass="34621">MRGTDMASPRARGLGAALRDARIEARFGLRELGRRIGVNPALLSNWELGQRVPTPVEVAGVLGALGVTGQRKAWIMLLARGVSGPSWFSAGSQADPAHYTTLIAHERVATSVTVWAPLLVPDLLQVPDYARLVFGPDLRDKEKLDQVVESRLDRNRIVFGAGAIPARMFIGSEALRNHFGDAEVMLRQMRFLKDLIGISRAVTIRLAPSQAVTQGAFSRYTMKDTSDVVYCPHHGAGVFLVGKEAVPYTGTIERLEEAALSPAESLARLSVVVDQLLKEVKAQRRATDAGLTQLLTGEEPTTDEEPTGDESTTDEPTTD</sequence>
<accession>A0ABX0BYI4</accession>
<dbReference type="Gene3D" id="1.10.260.40">
    <property type="entry name" value="lambda repressor-like DNA-binding domains"/>
    <property type="match status" value="1"/>
</dbReference>
<feature type="domain" description="HTH cro/C1-type" evidence="2">
    <location>
        <begin position="18"/>
        <end position="71"/>
    </location>
</feature>
<dbReference type="InterPro" id="IPR043917">
    <property type="entry name" value="DUF5753"/>
</dbReference>
<dbReference type="Proteomes" id="UP000470404">
    <property type="component" value="Unassembled WGS sequence"/>
</dbReference>
<evidence type="ECO:0000256" key="1">
    <source>
        <dbReference type="SAM" id="MobiDB-lite"/>
    </source>
</evidence>
<dbReference type="RefSeq" id="WP_161269625.1">
    <property type="nucleotide sequence ID" value="NZ_JAAGNC010000142.1"/>
</dbReference>
<evidence type="ECO:0000313" key="4">
    <source>
        <dbReference type="Proteomes" id="UP000470404"/>
    </source>
</evidence>
<evidence type="ECO:0000313" key="3">
    <source>
        <dbReference type="EMBL" id="NEC59292.1"/>
    </source>
</evidence>
<dbReference type="PROSITE" id="PS50943">
    <property type="entry name" value="HTH_CROC1"/>
    <property type="match status" value="1"/>
</dbReference>
<name>A0ABX0BYI4_9PSEU</name>
<feature type="region of interest" description="Disordered" evidence="1">
    <location>
        <begin position="288"/>
        <end position="319"/>
    </location>
</feature>
<protein>
    <submittedName>
        <fullName evidence="3">Helix-turn-helix transcriptional regulator</fullName>
    </submittedName>
</protein>
<dbReference type="InterPro" id="IPR010982">
    <property type="entry name" value="Lambda_DNA-bd_dom_sf"/>
</dbReference>
<feature type="compositionally biased region" description="Acidic residues" evidence="1">
    <location>
        <begin position="300"/>
        <end position="319"/>
    </location>
</feature>
<dbReference type="CDD" id="cd00093">
    <property type="entry name" value="HTH_XRE"/>
    <property type="match status" value="1"/>
</dbReference>
<dbReference type="InterPro" id="IPR001387">
    <property type="entry name" value="Cro/C1-type_HTH"/>
</dbReference>
<dbReference type="SMART" id="SM00530">
    <property type="entry name" value="HTH_XRE"/>
    <property type="match status" value="1"/>
</dbReference>
<proteinExistence type="predicted"/>
<organism evidence="3 4">
    <name type="scientific">Amycolatopsis rubida</name>
    <dbReference type="NCBI Taxonomy" id="112413"/>
    <lineage>
        <taxon>Bacteria</taxon>
        <taxon>Bacillati</taxon>
        <taxon>Actinomycetota</taxon>
        <taxon>Actinomycetes</taxon>
        <taxon>Pseudonocardiales</taxon>
        <taxon>Pseudonocardiaceae</taxon>
        <taxon>Amycolatopsis</taxon>
    </lineage>
</organism>
<dbReference type="Pfam" id="PF13560">
    <property type="entry name" value="HTH_31"/>
    <property type="match status" value="1"/>
</dbReference>
<gene>
    <name evidence="3" type="ORF">G3I59_27815</name>
</gene>
<dbReference type="SUPFAM" id="SSF47413">
    <property type="entry name" value="lambda repressor-like DNA-binding domains"/>
    <property type="match status" value="1"/>
</dbReference>